<protein>
    <submittedName>
        <fullName evidence="2">Uncharacterized protein</fullName>
    </submittedName>
</protein>
<accession>A0AAQ3P2G8</accession>
<name>A0AAQ3P2G8_VIGMU</name>
<organism evidence="2 3">
    <name type="scientific">Vigna mungo</name>
    <name type="common">Black gram</name>
    <name type="synonym">Phaseolus mungo</name>
    <dbReference type="NCBI Taxonomy" id="3915"/>
    <lineage>
        <taxon>Eukaryota</taxon>
        <taxon>Viridiplantae</taxon>
        <taxon>Streptophyta</taxon>
        <taxon>Embryophyta</taxon>
        <taxon>Tracheophyta</taxon>
        <taxon>Spermatophyta</taxon>
        <taxon>Magnoliopsida</taxon>
        <taxon>eudicotyledons</taxon>
        <taxon>Gunneridae</taxon>
        <taxon>Pentapetalae</taxon>
        <taxon>rosids</taxon>
        <taxon>fabids</taxon>
        <taxon>Fabales</taxon>
        <taxon>Fabaceae</taxon>
        <taxon>Papilionoideae</taxon>
        <taxon>50 kb inversion clade</taxon>
        <taxon>NPAAA clade</taxon>
        <taxon>indigoferoid/millettioid clade</taxon>
        <taxon>Phaseoleae</taxon>
        <taxon>Vigna</taxon>
    </lineage>
</organism>
<evidence type="ECO:0000313" key="3">
    <source>
        <dbReference type="Proteomes" id="UP001374535"/>
    </source>
</evidence>
<reference evidence="2 3" key="1">
    <citation type="journal article" date="2023" name="Life. Sci Alliance">
        <title>Evolutionary insights into 3D genome organization and epigenetic landscape of Vigna mungo.</title>
        <authorList>
            <person name="Junaid A."/>
            <person name="Singh B."/>
            <person name="Bhatia S."/>
        </authorList>
    </citation>
    <scope>NUCLEOTIDE SEQUENCE [LARGE SCALE GENOMIC DNA]</scope>
    <source>
        <strain evidence="2">Urdbean</strain>
    </source>
</reference>
<gene>
    <name evidence="2" type="ORF">V8G54_006744</name>
</gene>
<feature type="transmembrane region" description="Helical" evidence="1">
    <location>
        <begin position="20"/>
        <end position="43"/>
    </location>
</feature>
<proteinExistence type="predicted"/>
<keyword evidence="1" id="KW-0472">Membrane</keyword>
<dbReference type="AlphaFoldDB" id="A0AAQ3P2G8"/>
<keyword evidence="1" id="KW-1133">Transmembrane helix</keyword>
<dbReference type="PANTHER" id="PTHR34358:SF7">
    <property type="entry name" value="SUGAR TRANSPORTER"/>
    <property type="match status" value="1"/>
</dbReference>
<sequence length="151" mass="17463">MTKRGIRDADSGNADRKRHFLFWVLAVVILVALWTMFAGSVTLKWSTTNNDNFDSTIFQDLDVLVRTQKNTSPFVSEVEEREKVVRQMWDVYSRTRTNYVGLPKFWWEAFEAAYEELVSDVREVRDGAVSEIAKMSLLRSLPLQSHPVSTN</sequence>
<evidence type="ECO:0000256" key="1">
    <source>
        <dbReference type="SAM" id="Phobius"/>
    </source>
</evidence>
<keyword evidence="3" id="KW-1185">Reference proteome</keyword>
<dbReference type="InterPro" id="IPR010608">
    <property type="entry name" value="DUF1195"/>
</dbReference>
<keyword evidence="1" id="KW-0812">Transmembrane</keyword>
<dbReference type="Pfam" id="PF06708">
    <property type="entry name" value="DUF1195"/>
    <property type="match status" value="1"/>
</dbReference>
<dbReference type="Proteomes" id="UP001374535">
    <property type="component" value="Chromosome 2"/>
</dbReference>
<evidence type="ECO:0000313" key="2">
    <source>
        <dbReference type="EMBL" id="WVZ19422.1"/>
    </source>
</evidence>
<dbReference type="EMBL" id="CP144699">
    <property type="protein sequence ID" value="WVZ19422.1"/>
    <property type="molecule type" value="Genomic_DNA"/>
</dbReference>
<dbReference type="PANTHER" id="PTHR34358">
    <property type="entry name" value="OS03G0411600 PROTEIN"/>
    <property type="match status" value="1"/>
</dbReference>